<dbReference type="PROSITE" id="PS51085">
    <property type="entry name" value="2FE2S_FER_2"/>
    <property type="match status" value="1"/>
</dbReference>
<accession>A0A920CVP2</accession>
<feature type="domain" description="2Fe-2S ferredoxin-type" evidence="7">
    <location>
        <begin position="3"/>
        <end position="96"/>
    </location>
</feature>
<evidence type="ECO:0000256" key="1">
    <source>
        <dbReference type="ARBA" id="ARBA00010914"/>
    </source>
</evidence>
<comment type="cofactor">
    <cofactor evidence="6">
        <name>[2Fe-2S] cluster</name>
        <dbReference type="ChEBI" id="CHEBI:190135"/>
    </cofactor>
</comment>
<dbReference type="Pfam" id="PF00111">
    <property type="entry name" value="Fer2"/>
    <property type="match status" value="1"/>
</dbReference>
<reference evidence="8" key="1">
    <citation type="submission" date="2021-03" db="EMBL/GenBank/DDBJ databases">
        <title>Antimicrobial resistance genes in bacteria isolated from Japanese honey, and their potential for conferring macrolide and lincosamide resistance in the American foulbrood pathogen Paenibacillus larvae.</title>
        <authorList>
            <person name="Okamoto M."/>
            <person name="Kumagai M."/>
            <person name="Kanamori H."/>
            <person name="Takamatsu D."/>
        </authorList>
    </citation>
    <scope>NUCLEOTIDE SEQUENCE</scope>
    <source>
        <strain evidence="8">J40TS1</strain>
    </source>
</reference>
<evidence type="ECO:0000256" key="6">
    <source>
        <dbReference type="ARBA" id="ARBA00034078"/>
    </source>
</evidence>
<evidence type="ECO:0000256" key="2">
    <source>
        <dbReference type="ARBA" id="ARBA00022714"/>
    </source>
</evidence>
<evidence type="ECO:0000256" key="3">
    <source>
        <dbReference type="ARBA" id="ARBA00022723"/>
    </source>
</evidence>
<dbReference type="Proteomes" id="UP000683139">
    <property type="component" value="Unassembled WGS sequence"/>
</dbReference>
<gene>
    <name evidence="8" type="ORF">J40TS1_07980</name>
</gene>
<dbReference type="GO" id="GO:0009055">
    <property type="term" value="F:electron transfer activity"/>
    <property type="evidence" value="ECO:0007669"/>
    <property type="project" value="TreeGrafter"/>
</dbReference>
<dbReference type="Gene3D" id="3.10.20.30">
    <property type="match status" value="1"/>
</dbReference>
<evidence type="ECO:0000313" key="9">
    <source>
        <dbReference type="Proteomes" id="UP000683139"/>
    </source>
</evidence>
<dbReference type="InterPro" id="IPR036010">
    <property type="entry name" value="2Fe-2S_ferredoxin-like_sf"/>
</dbReference>
<evidence type="ECO:0000256" key="4">
    <source>
        <dbReference type="ARBA" id="ARBA00023004"/>
    </source>
</evidence>
<sequence>MEAEVTFLPLARSAKVRSGTTVLQAARKAGVAIATRCGGNASCFMCKVQIEDWSNLAPMKDNERRKLAGLEQSNTRLACQAVLKQGHTVVQLPPDPFRAAIARQLQRQQEEDTLW</sequence>
<evidence type="ECO:0000259" key="7">
    <source>
        <dbReference type="PROSITE" id="PS51085"/>
    </source>
</evidence>
<protein>
    <recommendedName>
        <fullName evidence="7">2Fe-2S ferredoxin-type domain-containing protein</fullName>
    </recommendedName>
</protein>
<evidence type="ECO:0000256" key="5">
    <source>
        <dbReference type="ARBA" id="ARBA00023014"/>
    </source>
</evidence>
<organism evidence="8 9">
    <name type="scientific">Paenibacillus montaniterrae</name>
    <dbReference type="NCBI Taxonomy" id="429341"/>
    <lineage>
        <taxon>Bacteria</taxon>
        <taxon>Bacillati</taxon>
        <taxon>Bacillota</taxon>
        <taxon>Bacilli</taxon>
        <taxon>Bacillales</taxon>
        <taxon>Paenibacillaceae</taxon>
        <taxon>Paenibacillus</taxon>
    </lineage>
</organism>
<dbReference type="RefSeq" id="WP_213513338.1">
    <property type="nucleotide sequence ID" value="NZ_BOSE01000001.1"/>
</dbReference>
<dbReference type="CDD" id="cd00207">
    <property type="entry name" value="fer2"/>
    <property type="match status" value="1"/>
</dbReference>
<keyword evidence="5" id="KW-0411">Iron-sulfur</keyword>
<dbReference type="SUPFAM" id="SSF54292">
    <property type="entry name" value="2Fe-2S ferredoxin-like"/>
    <property type="match status" value="1"/>
</dbReference>
<dbReference type="EMBL" id="BOSE01000001">
    <property type="protein sequence ID" value="GIP15156.1"/>
    <property type="molecule type" value="Genomic_DNA"/>
</dbReference>
<dbReference type="PANTHER" id="PTHR23426:SF65">
    <property type="entry name" value="FERREDOXIN-2, MITOCHONDRIAL"/>
    <property type="match status" value="1"/>
</dbReference>
<dbReference type="GO" id="GO:0051537">
    <property type="term" value="F:2 iron, 2 sulfur cluster binding"/>
    <property type="evidence" value="ECO:0007669"/>
    <property type="project" value="UniProtKB-KW"/>
</dbReference>
<keyword evidence="3" id="KW-0479">Metal-binding</keyword>
<dbReference type="AlphaFoldDB" id="A0A920CVP2"/>
<dbReference type="GO" id="GO:0140647">
    <property type="term" value="P:P450-containing electron transport chain"/>
    <property type="evidence" value="ECO:0007669"/>
    <property type="project" value="InterPro"/>
</dbReference>
<dbReference type="PANTHER" id="PTHR23426">
    <property type="entry name" value="FERREDOXIN/ADRENODOXIN"/>
    <property type="match status" value="1"/>
</dbReference>
<keyword evidence="2" id="KW-0001">2Fe-2S</keyword>
<keyword evidence="9" id="KW-1185">Reference proteome</keyword>
<proteinExistence type="inferred from homology"/>
<name>A0A920CVP2_9BACL</name>
<dbReference type="InterPro" id="IPR001055">
    <property type="entry name" value="Adrenodoxin-like"/>
</dbReference>
<dbReference type="InterPro" id="IPR012675">
    <property type="entry name" value="Beta-grasp_dom_sf"/>
</dbReference>
<comment type="caution">
    <text evidence="8">The sequence shown here is derived from an EMBL/GenBank/DDBJ whole genome shotgun (WGS) entry which is preliminary data.</text>
</comment>
<dbReference type="GO" id="GO:0046872">
    <property type="term" value="F:metal ion binding"/>
    <property type="evidence" value="ECO:0007669"/>
    <property type="project" value="UniProtKB-KW"/>
</dbReference>
<keyword evidence="4" id="KW-0408">Iron</keyword>
<comment type="similarity">
    <text evidence="1">Belongs to the adrenodoxin/putidaredoxin family.</text>
</comment>
<evidence type="ECO:0000313" key="8">
    <source>
        <dbReference type="EMBL" id="GIP15156.1"/>
    </source>
</evidence>
<dbReference type="InterPro" id="IPR001041">
    <property type="entry name" value="2Fe-2S_ferredoxin-type"/>
</dbReference>